<evidence type="ECO:0000313" key="4">
    <source>
        <dbReference type="Proteomes" id="UP000093695"/>
    </source>
</evidence>
<name>A0A193C9K8_AMYOR</name>
<feature type="compositionally biased region" description="Low complexity" evidence="1">
    <location>
        <begin position="55"/>
        <end position="66"/>
    </location>
</feature>
<dbReference type="KEGG" id="aori:SD37_39280"/>
<dbReference type="AlphaFoldDB" id="A0A193C9K8"/>
<dbReference type="Proteomes" id="UP000093695">
    <property type="component" value="Chromosome"/>
</dbReference>
<sequence length="116" mass="11429">MSGARIEETPLRTRIALSVGALLLAAGAALAGTSLAAADQAPTTTQPAPAPPTAKPTGNPTAAPLPTTAPPRAEPAPDRKTRPAVEKPGEHRVPKAVPAGPTGDLNLPAVVEGAGN</sequence>
<accession>A0A193C9K8</accession>
<evidence type="ECO:0000256" key="1">
    <source>
        <dbReference type="SAM" id="MobiDB-lite"/>
    </source>
</evidence>
<evidence type="ECO:0000313" key="3">
    <source>
        <dbReference type="EMBL" id="ANN21038.1"/>
    </source>
</evidence>
<feature type="region of interest" description="Disordered" evidence="1">
    <location>
        <begin position="38"/>
        <end position="116"/>
    </location>
</feature>
<feature type="compositionally biased region" description="Low complexity" evidence="1">
    <location>
        <begin position="38"/>
        <end position="47"/>
    </location>
</feature>
<feature type="chain" id="PRO_5038987868" evidence="2">
    <location>
        <begin position="32"/>
        <end position="116"/>
    </location>
</feature>
<organism evidence="3 4">
    <name type="scientific">Amycolatopsis orientalis</name>
    <name type="common">Nocardia orientalis</name>
    <dbReference type="NCBI Taxonomy" id="31958"/>
    <lineage>
        <taxon>Bacteria</taxon>
        <taxon>Bacillati</taxon>
        <taxon>Actinomycetota</taxon>
        <taxon>Actinomycetes</taxon>
        <taxon>Pseudonocardiales</taxon>
        <taxon>Pseudonocardiaceae</taxon>
        <taxon>Amycolatopsis</taxon>
    </lineage>
</organism>
<gene>
    <name evidence="3" type="ORF">SD37_39280</name>
</gene>
<protein>
    <submittedName>
        <fullName evidence="3">Uncharacterized protein</fullName>
    </submittedName>
</protein>
<proteinExistence type="predicted"/>
<evidence type="ECO:0000256" key="2">
    <source>
        <dbReference type="SAM" id="SignalP"/>
    </source>
</evidence>
<feature type="signal peptide" evidence="2">
    <location>
        <begin position="1"/>
        <end position="31"/>
    </location>
</feature>
<keyword evidence="2" id="KW-0732">Signal</keyword>
<dbReference type="EMBL" id="CP016174">
    <property type="protein sequence ID" value="ANN21038.1"/>
    <property type="molecule type" value="Genomic_DNA"/>
</dbReference>
<dbReference type="RefSeq" id="WP_044855153.1">
    <property type="nucleotide sequence ID" value="NZ_CP016174.1"/>
</dbReference>
<dbReference type="STRING" id="31958.SD37_39280"/>
<reference evidence="3 4" key="1">
    <citation type="journal article" date="2015" name="Genome Announc.">
        <title>Draft Genome Sequence of Norvancomycin-Producing Strain Amycolatopsis orientalis CPCC200066.</title>
        <authorList>
            <person name="Lei X."/>
            <person name="Yuan F."/>
            <person name="Shi Y."/>
            <person name="Li X."/>
            <person name="Wang L."/>
            <person name="Hong B."/>
        </authorList>
    </citation>
    <scope>NUCLEOTIDE SEQUENCE [LARGE SCALE GENOMIC DNA]</scope>
    <source>
        <strain evidence="3 4">B-37</strain>
    </source>
</reference>
<feature type="compositionally biased region" description="Basic and acidic residues" evidence="1">
    <location>
        <begin position="75"/>
        <end position="93"/>
    </location>
</feature>
<keyword evidence="4" id="KW-1185">Reference proteome</keyword>